<dbReference type="EMBL" id="BMAO01034329">
    <property type="protein sequence ID" value="GFQ95862.1"/>
    <property type="molecule type" value="Genomic_DNA"/>
</dbReference>
<keyword evidence="3" id="KW-1185">Reference proteome</keyword>
<reference evidence="2" key="1">
    <citation type="submission" date="2020-07" db="EMBL/GenBank/DDBJ databases">
        <title>Multicomponent nature underlies the extraordinary mechanical properties of spider dragline silk.</title>
        <authorList>
            <person name="Kono N."/>
            <person name="Nakamura H."/>
            <person name="Mori M."/>
            <person name="Yoshida Y."/>
            <person name="Ohtoshi R."/>
            <person name="Malay A.D."/>
            <person name="Moran D.A.P."/>
            <person name="Tomita M."/>
            <person name="Numata K."/>
            <person name="Arakawa K."/>
        </authorList>
    </citation>
    <scope>NUCLEOTIDE SEQUENCE</scope>
</reference>
<feature type="region of interest" description="Disordered" evidence="1">
    <location>
        <begin position="1"/>
        <end position="79"/>
    </location>
</feature>
<gene>
    <name evidence="2" type="ORF">TNCT_728881</name>
</gene>
<comment type="caution">
    <text evidence="2">The sequence shown here is derived from an EMBL/GenBank/DDBJ whole genome shotgun (WGS) entry which is preliminary data.</text>
</comment>
<proteinExistence type="predicted"/>
<organism evidence="2 3">
    <name type="scientific">Trichonephila clavata</name>
    <name type="common">Joro spider</name>
    <name type="synonym">Nephila clavata</name>
    <dbReference type="NCBI Taxonomy" id="2740835"/>
    <lineage>
        <taxon>Eukaryota</taxon>
        <taxon>Metazoa</taxon>
        <taxon>Ecdysozoa</taxon>
        <taxon>Arthropoda</taxon>
        <taxon>Chelicerata</taxon>
        <taxon>Arachnida</taxon>
        <taxon>Araneae</taxon>
        <taxon>Araneomorphae</taxon>
        <taxon>Entelegynae</taxon>
        <taxon>Araneoidea</taxon>
        <taxon>Nephilidae</taxon>
        <taxon>Trichonephila</taxon>
    </lineage>
</organism>
<evidence type="ECO:0000313" key="3">
    <source>
        <dbReference type="Proteomes" id="UP000887116"/>
    </source>
</evidence>
<dbReference type="AlphaFoldDB" id="A0A8X6G540"/>
<dbReference type="Proteomes" id="UP000887116">
    <property type="component" value="Unassembled WGS sequence"/>
</dbReference>
<protein>
    <submittedName>
        <fullName evidence="2">Uncharacterized protein</fullName>
    </submittedName>
</protein>
<accession>A0A8X6G540</accession>
<evidence type="ECO:0000256" key="1">
    <source>
        <dbReference type="SAM" id="MobiDB-lite"/>
    </source>
</evidence>
<sequence length="79" mass="8758">MATYPFVNRRVSPKDGNRQANDAKTVWCNPCQRDARPKRAGGKAWRSSAFGRPSLTSSPEFGPAGVEEKNKLPVVREVQ</sequence>
<name>A0A8X6G540_TRICU</name>
<evidence type="ECO:0000313" key="2">
    <source>
        <dbReference type="EMBL" id="GFQ95862.1"/>
    </source>
</evidence>